<dbReference type="InterPro" id="IPR004036">
    <property type="entry name" value="Endonuclease-III-like_CS2"/>
</dbReference>
<comment type="cofactor">
    <cofactor evidence="14">
        <name>[4Fe-4S] cluster</name>
        <dbReference type="ChEBI" id="CHEBI:49883"/>
    </cofactor>
    <text evidence="14">Binds 1 [4Fe-4S] cluster.</text>
</comment>
<evidence type="ECO:0000256" key="13">
    <source>
        <dbReference type="ARBA" id="ARBA00023295"/>
    </source>
</evidence>
<evidence type="ECO:0000256" key="4">
    <source>
        <dbReference type="ARBA" id="ARBA00012045"/>
    </source>
</evidence>
<dbReference type="Pfam" id="PF00730">
    <property type="entry name" value="HhH-GPD"/>
    <property type="match status" value="1"/>
</dbReference>
<dbReference type="PANTHER" id="PTHR42944:SF1">
    <property type="entry name" value="ADENINE DNA GLYCOSYLASE"/>
    <property type="match status" value="1"/>
</dbReference>
<feature type="domain" description="HhH-GPD" evidence="16">
    <location>
        <begin position="69"/>
        <end position="224"/>
    </location>
</feature>
<keyword evidence="12" id="KW-0234">DNA repair</keyword>
<dbReference type="Pfam" id="PF14815">
    <property type="entry name" value="NUDIX_4"/>
    <property type="match status" value="1"/>
</dbReference>
<evidence type="ECO:0000259" key="16">
    <source>
        <dbReference type="SMART" id="SM00478"/>
    </source>
</evidence>
<comment type="similarity">
    <text evidence="3 14">Belongs to the Nth/MutY family.</text>
</comment>
<evidence type="ECO:0000256" key="8">
    <source>
        <dbReference type="ARBA" id="ARBA00022763"/>
    </source>
</evidence>
<dbReference type="InterPro" id="IPR000445">
    <property type="entry name" value="HhH_motif"/>
</dbReference>
<evidence type="ECO:0000256" key="11">
    <source>
        <dbReference type="ARBA" id="ARBA00023014"/>
    </source>
</evidence>
<keyword evidence="18" id="KW-1185">Reference proteome</keyword>
<feature type="compositionally biased region" description="Low complexity" evidence="15">
    <location>
        <begin position="17"/>
        <end position="28"/>
    </location>
</feature>
<keyword evidence="8 14" id="KW-0227">DNA damage</keyword>
<dbReference type="InterPro" id="IPR003265">
    <property type="entry name" value="HhH-GPD_domain"/>
</dbReference>
<dbReference type="InterPro" id="IPR005760">
    <property type="entry name" value="A/G_AdeGlyc_MutY"/>
</dbReference>
<evidence type="ECO:0000256" key="7">
    <source>
        <dbReference type="ARBA" id="ARBA00022723"/>
    </source>
</evidence>
<evidence type="ECO:0000256" key="10">
    <source>
        <dbReference type="ARBA" id="ARBA00023004"/>
    </source>
</evidence>
<gene>
    <name evidence="17" type="primary">mutY</name>
    <name evidence="17" type="ORF">LJ656_05565</name>
</gene>
<evidence type="ECO:0000256" key="14">
    <source>
        <dbReference type="RuleBase" id="RU365096"/>
    </source>
</evidence>
<evidence type="ECO:0000256" key="5">
    <source>
        <dbReference type="ARBA" id="ARBA00022023"/>
    </source>
</evidence>
<dbReference type="Gene3D" id="3.90.79.10">
    <property type="entry name" value="Nucleoside Triphosphate Pyrophosphohydrolase"/>
    <property type="match status" value="1"/>
</dbReference>
<dbReference type="EMBL" id="JAJITD010000002">
    <property type="protein sequence ID" value="MCC8392050.1"/>
    <property type="molecule type" value="Genomic_DNA"/>
</dbReference>
<dbReference type="CDD" id="cd00056">
    <property type="entry name" value="ENDO3c"/>
    <property type="match status" value="1"/>
</dbReference>
<dbReference type="InterPro" id="IPR029119">
    <property type="entry name" value="MutY_C"/>
</dbReference>
<dbReference type="PANTHER" id="PTHR42944">
    <property type="entry name" value="ADENINE DNA GLYCOSYLASE"/>
    <property type="match status" value="1"/>
</dbReference>
<reference evidence="17 18" key="1">
    <citation type="submission" date="2021-11" db="EMBL/GenBank/DDBJ databases">
        <authorList>
            <person name="Oh E.-T."/>
            <person name="Kim S.-B."/>
        </authorList>
    </citation>
    <scope>NUCLEOTIDE SEQUENCE [LARGE SCALE GENOMIC DNA]</scope>
    <source>
        <strain evidence="17 18">MMS20-SJTR3</strain>
    </source>
</reference>
<dbReference type="Proteomes" id="UP001431019">
    <property type="component" value="Unassembled WGS sequence"/>
</dbReference>
<dbReference type="InterPro" id="IPR015797">
    <property type="entry name" value="NUDIX_hydrolase-like_dom_sf"/>
</dbReference>
<comment type="caution">
    <text evidence="17">The sequence shown here is derived from an EMBL/GenBank/DDBJ whole genome shotgun (WGS) entry which is preliminary data.</text>
</comment>
<keyword evidence="6" id="KW-0004">4Fe-4S</keyword>
<evidence type="ECO:0000256" key="1">
    <source>
        <dbReference type="ARBA" id="ARBA00000843"/>
    </source>
</evidence>
<dbReference type="SMART" id="SM00478">
    <property type="entry name" value="ENDO3c"/>
    <property type="match status" value="1"/>
</dbReference>
<evidence type="ECO:0000256" key="6">
    <source>
        <dbReference type="ARBA" id="ARBA00022485"/>
    </source>
</evidence>
<sequence>MPSRLTPTTDARAGSRPATPATTPAGTPAFPALPDFSARLIAWQRQHGRHDLPWQNTRDPYRIWLSEIMLQQTQVSTVIPYYAKFLARFPDVAALAAAPSDDVMALWAGLGYYTRARNLHRCAQVVVEQHGGAFPASVEELAELPGIGRSTAAAIASFAFGARATILDGNVKRVLARVFGVEGFPGEKKVENAMWTLAESLLPSNASNEQVSSYTQGLMDLGATLCVRGKPDCLRCPFAPDCVANVTGRQRELPTARPKKAVPTRRTWMLVLRDGNAVMLEKRPPTGIWGGLWSLPEAADEASLAERARALGSDGTVAPLAPFAHVFTHFKLDIEPRLAELDRGVGALAALNDADTAWVSLNDLDSFGVPAPVRKLLASLHGSLI</sequence>
<evidence type="ECO:0000256" key="2">
    <source>
        <dbReference type="ARBA" id="ARBA00002933"/>
    </source>
</evidence>
<name>A0ABS8JQ71_9BURK</name>
<feature type="region of interest" description="Disordered" evidence="15">
    <location>
        <begin position="1"/>
        <end position="28"/>
    </location>
</feature>
<evidence type="ECO:0000256" key="9">
    <source>
        <dbReference type="ARBA" id="ARBA00022801"/>
    </source>
</evidence>
<dbReference type="InterPro" id="IPR011257">
    <property type="entry name" value="DNA_glycosylase"/>
</dbReference>
<accession>A0ABS8JQ71</accession>
<keyword evidence="10 14" id="KW-0408">Iron</keyword>
<organism evidence="17 18">
    <name type="scientific">Paraburkholderia sejongensis</name>
    <dbReference type="NCBI Taxonomy" id="2886946"/>
    <lineage>
        <taxon>Bacteria</taxon>
        <taxon>Pseudomonadati</taxon>
        <taxon>Pseudomonadota</taxon>
        <taxon>Betaproteobacteria</taxon>
        <taxon>Burkholderiales</taxon>
        <taxon>Burkholderiaceae</taxon>
        <taxon>Paraburkholderia</taxon>
    </lineage>
</organism>
<dbReference type="InterPro" id="IPR044298">
    <property type="entry name" value="MIG/MutY"/>
</dbReference>
<comment type="function">
    <text evidence="2">Adenine glycosylase active on G-A mispairs. MutY also corrects error-prone DNA synthesis past GO lesions which are due to the oxidatively damaged form of guanine: 7,8-dihydro-8-oxoguanine (8-oxo-dGTP).</text>
</comment>
<evidence type="ECO:0000256" key="3">
    <source>
        <dbReference type="ARBA" id="ARBA00008343"/>
    </source>
</evidence>
<proteinExistence type="inferred from homology"/>
<keyword evidence="9" id="KW-0378">Hydrolase</keyword>
<dbReference type="Pfam" id="PF00633">
    <property type="entry name" value="HHH"/>
    <property type="match status" value="1"/>
</dbReference>
<protein>
    <recommendedName>
        <fullName evidence="5 14">Adenine DNA glycosylase</fullName>
        <ecNumber evidence="4 14">3.2.2.31</ecNumber>
    </recommendedName>
</protein>
<evidence type="ECO:0000256" key="15">
    <source>
        <dbReference type="SAM" id="MobiDB-lite"/>
    </source>
</evidence>
<keyword evidence="13 14" id="KW-0326">Glycosidase</keyword>
<dbReference type="NCBIfam" id="TIGR01084">
    <property type="entry name" value="mutY"/>
    <property type="match status" value="1"/>
</dbReference>
<dbReference type="CDD" id="cd03431">
    <property type="entry name" value="NUDIX_DNA_Glycosylase_C-MutY"/>
    <property type="match status" value="1"/>
</dbReference>
<dbReference type="EC" id="3.2.2.31" evidence="4 14"/>
<dbReference type="SUPFAM" id="SSF55811">
    <property type="entry name" value="Nudix"/>
    <property type="match status" value="1"/>
</dbReference>
<dbReference type="SUPFAM" id="SSF48150">
    <property type="entry name" value="DNA-glycosylase"/>
    <property type="match status" value="1"/>
</dbReference>
<keyword evidence="7" id="KW-0479">Metal-binding</keyword>
<evidence type="ECO:0000313" key="18">
    <source>
        <dbReference type="Proteomes" id="UP001431019"/>
    </source>
</evidence>
<dbReference type="Gene3D" id="1.10.1670.10">
    <property type="entry name" value="Helix-hairpin-Helix base-excision DNA repair enzymes (C-terminal)"/>
    <property type="match status" value="1"/>
</dbReference>
<dbReference type="InterPro" id="IPR023170">
    <property type="entry name" value="HhH_base_excis_C"/>
</dbReference>
<dbReference type="RefSeq" id="WP_230508266.1">
    <property type="nucleotide sequence ID" value="NZ_JAJITD010000002.1"/>
</dbReference>
<evidence type="ECO:0000256" key="12">
    <source>
        <dbReference type="ARBA" id="ARBA00023204"/>
    </source>
</evidence>
<keyword evidence="11" id="KW-0411">Iron-sulfur</keyword>
<evidence type="ECO:0000313" key="17">
    <source>
        <dbReference type="EMBL" id="MCC8392050.1"/>
    </source>
</evidence>
<dbReference type="PROSITE" id="PS01155">
    <property type="entry name" value="ENDONUCLEASE_III_2"/>
    <property type="match status" value="1"/>
</dbReference>
<comment type="catalytic activity">
    <reaction evidence="1 14">
        <text>Hydrolyzes free adenine bases from 7,8-dihydro-8-oxoguanine:adenine mismatched double-stranded DNA, leaving an apurinic site.</text>
        <dbReference type="EC" id="3.2.2.31"/>
    </reaction>
</comment>
<dbReference type="Gene3D" id="1.10.340.30">
    <property type="entry name" value="Hypothetical protein, domain 2"/>
    <property type="match status" value="1"/>
</dbReference>